<evidence type="ECO:0000313" key="1">
    <source>
        <dbReference type="EMBL" id="CAA2988812.1"/>
    </source>
</evidence>
<dbReference type="EMBL" id="CACTIH010004029">
    <property type="protein sequence ID" value="CAA2988812.1"/>
    <property type="molecule type" value="Genomic_DNA"/>
</dbReference>
<dbReference type="GO" id="GO:0009451">
    <property type="term" value="P:RNA modification"/>
    <property type="evidence" value="ECO:0007669"/>
    <property type="project" value="InterPro"/>
</dbReference>
<dbReference type="AlphaFoldDB" id="A0A8S0SBA1"/>
<dbReference type="Gramene" id="OE9A016336T1">
    <property type="protein sequence ID" value="OE9A016336C1"/>
    <property type="gene ID" value="OE9A016336"/>
</dbReference>
<organism evidence="1 2">
    <name type="scientific">Olea europaea subsp. europaea</name>
    <dbReference type="NCBI Taxonomy" id="158383"/>
    <lineage>
        <taxon>Eukaryota</taxon>
        <taxon>Viridiplantae</taxon>
        <taxon>Streptophyta</taxon>
        <taxon>Embryophyta</taxon>
        <taxon>Tracheophyta</taxon>
        <taxon>Spermatophyta</taxon>
        <taxon>Magnoliopsida</taxon>
        <taxon>eudicotyledons</taxon>
        <taxon>Gunneridae</taxon>
        <taxon>Pentapetalae</taxon>
        <taxon>asterids</taxon>
        <taxon>lamiids</taxon>
        <taxon>Lamiales</taxon>
        <taxon>Oleaceae</taxon>
        <taxon>Oleeae</taxon>
        <taxon>Olea</taxon>
    </lineage>
</organism>
<gene>
    <name evidence="1" type="ORF">OLEA9_A016336</name>
</gene>
<accession>A0A8S0SBA1</accession>
<name>A0A8S0SBA1_OLEEU</name>
<dbReference type="GO" id="GO:0003723">
    <property type="term" value="F:RNA binding"/>
    <property type="evidence" value="ECO:0007669"/>
    <property type="project" value="InterPro"/>
</dbReference>
<protein>
    <submittedName>
        <fullName evidence="1">Pentatricopeptide repeat-containing At5g50390, chloroplastic</fullName>
    </submittedName>
</protein>
<reference evidence="1 2" key="1">
    <citation type="submission" date="2019-12" db="EMBL/GenBank/DDBJ databases">
        <authorList>
            <person name="Alioto T."/>
            <person name="Alioto T."/>
            <person name="Gomez Garrido J."/>
        </authorList>
    </citation>
    <scope>NUCLEOTIDE SEQUENCE [LARGE SCALE GENOMIC DNA]</scope>
</reference>
<evidence type="ECO:0000313" key="2">
    <source>
        <dbReference type="Proteomes" id="UP000594638"/>
    </source>
</evidence>
<proteinExistence type="predicted"/>
<dbReference type="Proteomes" id="UP000594638">
    <property type="component" value="Unassembled WGS sequence"/>
</dbReference>
<dbReference type="PANTHER" id="PTHR47926">
    <property type="entry name" value="PENTATRICOPEPTIDE REPEAT-CONTAINING PROTEIN"/>
    <property type="match status" value="1"/>
</dbReference>
<sequence length="148" mass="16559">MHYACMIELLGREGLLDEAFALIRDAPFRSTINMWATLLTTCRIHKNFVLGKFAAEKLYGMGVEKLSNYVVLLTIYTNVGKLEETAEADFWISPSCMPPIGANLNTLMIILWTLALRSGSGPIFDAQLMSKIAEKKIKEADRMVSHTT</sequence>
<keyword evidence="2" id="KW-1185">Reference proteome</keyword>
<dbReference type="InterPro" id="IPR046960">
    <property type="entry name" value="PPR_At4g14850-like_plant"/>
</dbReference>
<dbReference type="OrthoDB" id="185373at2759"/>
<dbReference type="PANTHER" id="PTHR47926:SF434">
    <property type="entry name" value="PENTATRICOPEPTIDE REPEAT SUPERFAMILY PROTEIN"/>
    <property type="match status" value="1"/>
</dbReference>
<comment type="caution">
    <text evidence="1">The sequence shown here is derived from an EMBL/GenBank/DDBJ whole genome shotgun (WGS) entry which is preliminary data.</text>
</comment>